<dbReference type="OrthoDB" id="2797003at2759"/>
<feature type="domain" description="DUF6533" evidence="3">
    <location>
        <begin position="1"/>
        <end position="39"/>
    </location>
</feature>
<evidence type="ECO:0000259" key="3">
    <source>
        <dbReference type="Pfam" id="PF20151"/>
    </source>
</evidence>
<name>A0A371D4J4_9APHY</name>
<evidence type="ECO:0000313" key="5">
    <source>
        <dbReference type="Proteomes" id="UP000256964"/>
    </source>
</evidence>
<organism evidence="4 5">
    <name type="scientific">Lentinus brumalis</name>
    <dbReference type="NCBI Taxonomy" id="2498619"/>
    <lineage>
        <taxon>Eukaryota</taxon>
        <taxon>Fungi</taxon>
        <taxon>Dikarya</taxon>
        <taxon>Basidiomycota</taxon>
        <taxon>Agaricomycotina</taxon>
        <taxon>Agaricomycetes</taxon>
        <taxon>Polyporales</taxon>
        <taxon>Polyporaceae</taxon>
        <taxon>Lentinus</taxon>
    </lineage>
</organism>
<gene>
    <name evidence="4" type="ORF">OH76DRAFT_1354372</name>
</gene>
<evidence type="ECO:0000256" key="1">
    <source>
        <dbReference type="SAM" id="MobiDB-lite"/>
    </source>
</evidence>
<keyword evidence="2" id="KW-0472">Membrane</keyword>
<evidence type="ECO:0000256" key="2">
    <source>
        <dbReference type="SAM" id="Phobius"/>
    </source>
</evidence>
<feature type="region of interest" description="Disordered" evidence="1">
    <location>
        <begin position="312"/>
        <end position="346"/>
    </location>
</feature>
<accession>A0A371D4J4</accession>
<dbReference type="Pfam" id="PF20151">
    <property type="entry name" value="DUF6533"/>
    <property type="match status" value="1"/>
</dbReference>
<feature type="transmembrane region" description="Helical" evidence="2">
    <location>
        <begin position="191"/>
        <end position="217"/>
    </location>
</feature>
<dbReference type="Proteomes" id="UP000256964">
    <property type="component" value="Unassembled WGS sequence"/>
</dbReference>
<feature type="transmembrane region" description="Helical" evidence="2">
    <location>
        <begin position="97"/>
        <end position="120"/>
    </location>
</feature>
<feature type="non-terminal residue" evidence="4">
    <location>
        <position position="346"/>
    </location>
</feature>
<keyword evidence="5" id="KW-1185">Reference proteome</keyword>
<keyword evidence="2" id="KW-1133">Transmembrane helix</keyword>
<dbReference type="InterPro" id="IPR045340">
    <property type="entry name" value="DUF6533"/>
</dbReference>
<proteinExistence type="predicted"/>
<reference evidence="4 5" key="1">
    <citation type="journal article" date="2018" name="Biotechnol. Biofuels">
        <title>Integrative visual omics of the white-rot fungus Polyporus brumalis exposes the biotechnological potential of its oxidative enzymes for delignifying raw plant biomass.</title>
        <authorList>
            <person name="Miyauchi S."/>
            <person name="Rancon A."/>
            <person name="Drula E."/>
            <person name="Hage H."/>
            <person name="Chaduli D."/>
            <person name="Favel A."/>
            <person name="Grisel S."/>
            <person name="Henrissat B."/>
            <person name="Herpoel-Gimbert I."/>
            <person name="Ruiz-Duenas F.J."/>
            <person name="Chevret D."/>
            <person name="Hainaut M."/>
            <person name="Lin J."/>
            <person name="Wang M."/>
            <person name="Pangilinan J."/>
            <person name="Lipzen A."/>
            <person name="Lesage-Meessen L."/>
            <person name="Navarro D."/>
            <person name="Riley R."/>
            <person name="Grigoriev I.V."/>
            <person name="Zhou S."/>
            <person name="Raouche S."/>
            <person name="Rosso M.N."/>
        </authorList>
    </citation>
    <scope>NUCLEOTIDE SEQUENCE [LARGE SCALE GENOMIC DNA]</scope>
    <source>
        <strain evidence="4 5">BRFM 1820</strain>
    </source>
</reference>
<evidence type="ECO:0000313" key="4">
    <source>
        <dbReference type="EMBL" id="RDX47429.1"/>
    </source>
</evidence>
<feature type="transmembrane region" description="Helical" evidence="2">
    <location>
        <begin position="148"/>
        <end position="170"/>
    </location>
</feature>
<protein>
    <recommendedName>
        <fullName evidence="3">DUF6533 domain-containing protein</fullName>
    </recommendedName>
</protein>
<feature type="transmembrane region" description="Helical" evidence="2">
    <location>
        <begin position="28"/>
        <end position="49"/>
    </location>
</feature>
<dbReference type="AlphaFoldDB" id="A0A371D4J4"/>
<dbReference type="EMBL" id="KZ857419">
    <property type="protein sequence ID" value="RDX47429.1"/>
    <property type="molecule type" value="Genomic_DNA"/>
</dbReference>
<keyword evidence="2" id="KW-0812">Transmembrane</keyword>
<feature type="compositionally biased region" description="Basic and acidic residues" evidence="1">
    <location>
        <begin position="312"/>
        <end position="323"/>
    </location>
</feature>
<sequence>AFLVYEYLITFGQEVKLFWRGKWTGASALFFLNRYLALISYILIMCEFVPMSDKRSDRRPFSCSLLVKGEAAISWIQFLPWAAFSALRAFALTGRNIPLSVFVFLLGITPLAINFVQYGFGLDGYNDPTFGCSAGVDLTPSMAKTLTIASRVTLMTADLILVFVTWYTLPRRNPSGSRNTLSFSTILLRDGTIYFVVLLILNVLHLVFTLISVVGVFDPVSFVTEFTEPATAVLVSRFLLDLQSANRDAIKLDSRDPLNTVNQEDEFSRTSGTISFARFVGSLGSYMESPESLTGVSQSFEEDKLTEYTMEEIAKGDEERDQGAGDGGALTSTGEVAERPVASRSA</sequence>